<protein>
    <submittedName>
        <fullName evidence="5">Helix-turn-helix domain-containing protein</fullName>
    </submittedName>
</protein>
<dbReference type="PANTHER" id="PTHR33204:SF29">
    <property type="entry name" value="TRANSCRIPTIONAL REGULATOR"/>
    <property type="match status" value="1"/>
</dbReference>
<keyword evidence="2" id="KW-0238">DNA-binding</keyword>
<dbReference type="InterPro" id="IPR036388">
    <property type="entry name" value="WH-like_DNA-bd_sf"/>
</dbReference>
<evidence type="ECO:0000259" key="4">
    <source>
        <dbReference type="PROSITE" id="PS51118"/>
    </source>
</evidence>
<dbReference type="RefSeq" id="WP_349945042.1">
    <property type="nucleotide sequence ID" value="NZ_CP157940.1"/>
</dbReference>
<evidence type="ECO:0000256" key="1">
    <source>
        <dbReference type="ARBA" id="ARBA00023015"/>
    </source>
</evidence>
<keyword evidence="1" id="KW-0805">Transcription regulation</keyword>
<dbReference type="SUPFAM" id="SSF46785">
    <property type="entry name" value="Winged helix' DNA-binding domain"/>
    <property type="match status" value="1"/>
</dbReference>
<dbReference type="CDD" id="cd00090">
    <property type="entry name" value="HTH_ARSR"/>
    <property type="match status" value="1"/>
</dbReference>
<name>A0AAU7PM69_9FIRM</name>
<dbReference type="InterPro" id="IPR036390">
    <property type="entry name" value="WH_DNA-bd_sf"/>
</dbReference>
<keyword evidence="3" id="KW-0804">Transcription</keyword>
<gene>
    <name evidence="5" type="ORF">ABFV83_15340</name>
</gene>
<evidence type="ECO:0000256" key="2">
    <source>
        <dbReference type="ARBA" id="ARBA00023125"/>
    </source>
</evidence>
<dbReference type="Pfam" id="PF01638">
    <property type="entry name" value="HxlR"/>
    <property type="match status" value="1"/>
</dbReference>
<dbReference type="Gene3D" id="1.10.10.10">
    <property type="entry name" value="Winged helix-like DNA-binding domain superfamily/Winged helix DNA-binding domain"/>
    <property type="match status" value="1"/>
</dbReference>
<dbReference type="AlphaFoldDB" id="A0AAU7PM69"/>
<dbReference type="PANTHER" id="PTHR33204">
    <property type="entry name" value="TRANSCRIPTIONAL REGULATOR, MARR FAMILY"/>
    <property type="match status" value="1"/>
</dbReference>
<dbReference type="EMBL" id="CP157940">
    <property type="protein sequence ID" value="XBS53187.1"/>
    <property type="molecule type" value="Genomic_DNA"/>
</dbReference>
<dbReference type="PROSITE" id="PS51118">
    <property type="entry name" value="HTH_HXLR"/>
    <property type="match status" value="1"/>
</dbReference>
<dbReference type="InterPro" id="IPR002577">
    <property type="entry name" value="HTH_HxlR"/>
</dbReference>
<organism evidence="5">
    <name type="scientific">Lacrimispora sp. BS-2</name>
    <dbReference type="NCBI Taxonomy" id="3151850"/>
    <lineage>
        <taxon>Bacteria</taxon>
        <taxon>Bacillati</taxon>
        <taxon>Bacillota</taxon>
        <taxon>Clostridia</taxon>
        <taxon>Lachnospirales</taxon>
        <taxon>Lachnospiraceae</taxon>
        <taxon>Lacrimispora</taxon>
    </lineage>
</organism>
<reference evidence="5" key="1">
    <citation type="submission" date="2024-06" db="EMBL/GenBank/DDBJ databases">
        <title>Lacrimispora cavernae sp. nov., a novel anaerobe isolated from bat guano pile inside a cave.</title>
        <authorList>
            <person name="Miller S.L."/>
            <person name="Lu N."/>
            <person name="King J."/>
            <person name="Sankaranarayanan K."/>
            <person name="Lawson P.A."/>
        </authorList>
    </citation>
    <scope>NUCLEOTIDE SEQUENCE</scope>
    <source>
        <strain evidence="5">BS-2</strain>
    </source>
</reference>
<proteinExistence type="predicted"/>
<accession>A0AAU7PM69</accession>
<feature type="domain" description="HTH hxlR-type" evidence="4">
    <location>
        <begin position="14"/>
        <end position="112"/>
    </location>
</feature>
<dbReference type="InterPro" id="IPR011991">
    <property type="entry name" value="ArsR-like_HTH"/>
</dbReference>
<sequence>MKNESEKKDLFGVCPYFTSQKVLSGKWALLILHYLSERTLRFKELERELAPITQATLTKQLRNLEEHGLITRTVYNTIPPKVEYSLSELGLQFKPVLDSLEKWGDSYIAHMEGKGGLKDKADN</sequence>
<evidence type="ECO:0000313" key="5">
    <source>
        <dbReference type="EMBL" id="XBS53187.1"/>
    </source>
</evidence>
<evidence type="ECO:0000256" key="3">
    <source>
        <dbReference type="ARBA" id="ARBA00023163"/>
    </source>
</evidence>
<dbReference type="GO" id="GO:0003677">
    <property type="term" value="F:DNA binding"/>
    <property type="evidence" value="ECO:0007669"/>
    <property type="project" value="UniProtKB-KW"/>
</dbReference>